<accession>A0ABD1NVH9</accession>
<sequence length="118" mass="12940">MVISNRSPSFGGNRKLVLRALNNPQRFVRRAMASASSTDEQPSTLLDWAASRITVPTPKKLLPTRMAASVLSLSDPSTGAVHYVTPGMSKLPPSPSSWRPSTLVFECMSNVFYELMSR</sequence>
<gene>
    <name evidence="1" type="ORF">Adt_47869</name>
</gene>
<keyword evidence="2" id="KW-1185">Reference proteome</keyword>
<protein>
    <submittedName>
        <fullName evidence="1">Uncharacterized protein</fullName>
    </submittedName>
</protein>
<comment type="caution">
    <text evidence="1">The sequence shown here is derived from an EMBL/GenBank/DDBJ whole genome shotgun (WGS) entry which is preliminary data.</text>
</comment>
<organism evidence="1 2">
    <name type="scientific">Abeliophyllum distichum</name>
    <dbReference type="NCBI Taxonomy" id="126358"/>
    <lineage>
        <taxon>Eukaryota</taxon>
        <taxon>Viridiplantae</taxon>
        <taxon>Streptophyta</taxon>
        <taxon>Embryophyta</taxon>
        <taxon>Tracheophyta</taxon>
        <taxon>Spermatophyta</taxon>
        <taxon>Magnoliopsida</taxon>
        <taxon>eudicotyledons</taxon>
        <taxon>Gunneridae</taxon>
        <taxon>Pentapetalae</taxon>
        <taxon>asterids</taxon>
        <taxon>lamiids</taxon>
        <taxon>Lamiales</taxon>
        <taxon>Oleaceae</taxon>
        <taxon>Forsythieae</taxon>
        <taxon>Abeliophyllum</taxon>
    </lineage>
</organism>
<dbReference type="AlphaFoldDB" id="A0ABD1NVH9"/>
<evidence type="ECO:0000313" key="1">
    <source>
        <dbReference type="EMBL" id="KAL2454631.1"/>
    </source>
</evidence>
<dbReference type="EMBL" id="JBFOLK010000315">
    <property type="protein sequence ID" value="KAL2454631.1"/>
    <property type="molecule type" value="Genomic_DNA"/>
</dbReference>
<dbReference type="Proteomes" id="UP001604336">
    <property type="component" value="Unassembled WGS sequence"/>
</dbReference>
<evidence type="ECO:0000313" key="2">
    <source>
        <dbReference type="Proteomes" id="UP001604336"/>
    </source>
</evidence>
<proteinExistence type="predicted"/>
<reference evidence="2" key="1">
    <citation type="submission" date="2024-07" db="EMBL/GenBank/DDBJ databases">
        <title>Two chromosome-level genome assemblies of Korean endemic species Abeliophyllum distichum and Forsythia ovata (Oleaceae).</title>
        <authorList>
            <person name="Jang H."/>
        </authorList>
    </citation>
    <scope>NUCLEOTIDE SEQUENCE [LARGE SCALE GENOMIC DNA]</scope>
</reference>
<name>A0ABD1NVH9_9LAMI</name>